<evidence type="ECO:0000256" key="4">
    <source>
        <dbReference type="ARBA" id="ARBA00022989"/>
    </source>
</evidence>
<dbReference type="OMA" id="IHVFATY"/>
<dbReference type="PRINTS" id="PR00342">
    <property type="entry name" value="RHESUSRHD"/>
</dbReference>
<comment type="function">
    <text evidence="6">Functions as an ammonia transporter. May play a role in the elimination of ammonia in the gill.</text>
</comment>
<feature type="transmembrane region" description="Helical" evidence="7">
    <location>
        <begin position="52"/>
        <end position="73"/>
    </location>
</feature>
<dbReference type="AlphaFoldDB" id="A0A8C4ZR70"/>
<accession>A0A8C4ZR70</accession>
<feature type="transmembrane region" description="Helical" evidence="7">
    <location>
        <begin position="190"/>
        <end position="210"/>
    </location>
</feature>
<evidence type="ECO:0000313" key="9">
    <source>
        <dbReference type="Ensembl" id="ENSGMOP00000020621.2"/>
    </source>
</evidence>
<feature type="transmembrane region" description="Helical" evidence="7">
    <location>
        <begin position="80"/>
        <end position="98"/>
    </location>
</feature>
<sequence length="396" mass="44070">MAPKYAPNLRSRLAPLLLFLQTGFIVICALYSDLTILQDSSSQLLGYPLSEFQDVNVMVVAGFGFLGTFLVRYGFSGSGFNLLVAVIATQWSIILNGYESWIQSRRILIDLKSLVFTNPVQLILIAILEVSGFILNGWLLQTFFEVKPLYCAMQLHTFGAFFGLMLTWVMRRKGSETPFEKEKMDHKTGLFSMFGTLFLWMFWASLNSILVDEGERKLRIILSTYLALAVSAVAAAAVSVFTSPRGRINLDHIQKCSLSGGVAIGVSMSLVHRPWVAMTIGLAAGVISTLSLRYLKGHMLLAFGCHDTCGVLSVHGLPGLLGWLAHLTLQINHMVDRTTAIRFAVFHICTLLITLSLSMSMGVITGLLVKWSFWRPPQDRKCFDDQAFWEVSNQHS</sequence>
<proteinExistence type="inferred from homology"/>
<keyword evidence="5 7" id="KW-0472">Membrane</keyword>
<feature type="transmembrane region" description="Helical" evidence="7">
    <location>
        <begin position="118"/>
        <end position="139"/>
    </location>
</feature>
<evidence type="ECO:0000256" key="3">
    <source>
        <dbReference type="ARBA" id="ARBA00022692"/>
    </source>
</evidence>
<keyword evidence="3 7" id="KW-0812">Transmembrane</keyword>
<evidence type="ECO:0000256" key="1">
    <source>
        <dbReference type="ARBA" id="ARBA00004141"/>
    </source>
</evidence>
<dbReference type="Proteomes" id="UP000694546">
    <property type="component" value="Chromosome 5"/>
</dbReference>
<name>A0A8C4ZR70_GADMO</name>
<comment type="similarity">
    <text evidence="2">Belongs to the ammonium transporter (TC 2.A.49) family. Rh subfamily.</text>
</comment>
<dbReference type="InterPro" id="IPR002229">
    <property type="entry name" value="RhesusRHD"/>
</dbReference>
<evidence type="ECO:0000256" key="7">
    <source>
        <dbReference type="SAM" id="Phobius"/>
    </source>
</evidence>
<dbReference type="GeneTree" id="ENSGT00950000182844"/>
<dbReference type="Gene3D" id="1.10.3430.10">
    <property type="entry name" value="Ammonium transporter AmtB like domains"/>
    <property type="match status" value="1"/>
</dbReference>
<protein>
    <submittedName>
        <fullName evidence="9">Rh blood group, D antigen</fullName>
    </submittedName>
</protein>
<keyword evidence="4 7" id="KW-1133">Transmembrane helix</keyword>
<comment type="subcellular location">
    <subcellularLocation>
        <location evidence="1">Membrane</location>
        <topology evidence="1">Multi-pass membrane protein</topology>
    </subcellularLocation>
</comment>
<organism evidence="9 10">
    <name type="scientific">Gadus morhua</name>
    <name type="common">Atlantic cod</name>
    <dbReference type="NCBI Taxonomy" id="8049"/>
    <lineage>
        <taxon>Eukaryota</taxon>
        <taxon>Metazoa</taxon>
        <taxon>Chordata</taxon>
        <taxon>Craniata</taxon>
        <taxon>Vertebrata</taxon>
        <taxon>Euteleostomi</taxon>
        <taxon>Actinopterygii</taxon>
        <taxon>Neopterygii</taxon>
        <taxon>Teleostei</taxon>
        <taxon>Neoteleostei</taxon>
        <taxon>Acanthomorphata</taxon>
        <taxon>Zeiogadaria</taxon>
        <taxon>Gadariae</taxon>
        <taxon>Gadiformes</taxon>
        <taxon>Gadoidei</taxon>
        <taxon>Gadidae</taxon>
        <taxon>Gadus</taxon>
    </lineage>
</organism>
<feature type="transmembrane region" description="Helical" evidence="7">
    <location>
        <begin position="151"/>
        <end position="170"/>
    </location>
</feature>
<dbReference type="GO" id="GO:0097272">
    <property type="term" value="P:ammonium homeostasis"/>
    <property type="evidence" value="ECO:0007669"/>
    <property type="project" value="TreeGrafter"/>
</dbReference>
<dbReference type="InterPro" id="IPR024041">
    <property type="entry name" value="NH4_transpt_AmtB-like_dom"/>
</dbReference>
<dbReference type="PANTHER" id="PTHR11730:SF120">
    <property type="entry name" value="RH BLOOD GROUP, D ANTIGEN"/>
    <property type="match status" value="1"/>
</dbReference>
<gene>
    <name evidence="9" type="primary">RHCE</name>
</gene>
<evidence type="ECO:0000256" key="6">
    <source>
        <dbReference type="ARBA" id="ARBA00025220"/>
    </source>
</evidence>
<evidence type="ECO:0000313" key="10">
    <source>
        <dbReference type="Proteomes" id="UP000694546"/>
    </source>
</evidence>
<dbReference type="Pfam" id="PF00909">
    <property type="entry name" value="Ammonium_transp"/>
    <property type="match status" value="1"/>
</dbReference>
<dbReference type="SUPFAM" id="SSF111352">
    <property type="entry name" value="Ammonium transporter"/>
    <property type="match status" value="1"/>
</dbReference>
<evidence type="ECO:0000256" key="5">
    <source>
        <dbReference type="ARBA" id="ARBA00023136"/>
    </source>
</evidence>
<feature type="transmembrane region" description="Helical" evidence="7">
    <location>
        <begin position="222"/>
        <end position="241"/>
    </location>
</feature>
<feature type="transmembrane region" description="Helical" evidence="7">
    <location>
        <begin position="275"/>
        <end position="292"/>
    </location>
</feature>
<reference evidence="9" key="1">
    <citation type="submission" date="2025-08" db="UniProtKB">
        <authorList>
            <consortium name="Ensembl"/>
        </authorList>
    </citation>
    <scope>IDENTIFICATION</scope>
</reference>
<dbReference type="GO" id="GO:0008519">
    <property type="term" value="F:ammonium channel activity"/>
    <property type="evidence" value="ECO:0007669"/>
    <property type="project" value="InterPro"/>
</dbReference>
<evidence type="ECO:0000256" key="2">
    <source>
        <dbReference type="ARBA" id="ARBA00011036"/>
    </source>
</evidence>
<feature type="transmembrane region" description="Helical" evidence="7">
    <location>
        <begin position="344"/>
        <end position="369"/>
    </location>
</feature>
<dbReference type="GO" id="GO:0005886">
    <property type="term" value="C:plasma membrane"/>
    <property type="evidence" value="ECO:0007669"/>
    <property type="project" value="InterPro"/>
</dbReference>
<reference evidence="9" key="2">
    <citation type="submission" date="2025-09" db="UniProtKB">
        <authorList>
            <consortium name="Ensembl"/>
        </authorList>
    </citation>
    <scope>IDENTIFICATION</scope>
</reference>
<dbReference type="PANTHER" id="PTHR11730">
    <property type="entry name" value="AMMONIUM TRANSPORTER"/>
    <property type="match status" value="1"/>
</dbReference>
<feature type="transmembrane region" description="Helical" evidence="7">
    <location>
        <begin position="12"/>
        <end position="32"/>
    </location>
</feature>
<dbReference type="Ensembl" id="ENSGMOT00000021126.2">
    <property type="protein sequence ID" value="ENSGMOP00000020621.2"/>
    <property type="gene ID" value="ENSGMOG00000019176.2"/>
</dbReference>
<feature type="domain" description="Ammonium transporter AmtB-like" evidence="8">
    <location>
        <begin position="49"/>
        <end position="371"/>
    </location>
</feature>
<dbReference type="InterPro" id="IPR029020">
    <property type="entry name" value="Ammonium/urea_transptr"/>
</dbReference>
<keyword evidence="10" id="KW-1185">Reference proteome</keyword>
<evidence type="ECO:0000259" key="8">
    <source>
        <dbReference type="Pfam" id="PF00909"/>
    </source>
</evidence>